<comment type="similarity">
    <text evidence="2">Belongs to the ABC-2 integral membrane protein family.</text>
</comment>
<evidence type="ECO:0000256" key="7">
    <source>
        <dbReference type="ARBA" id="ARBA00023136"/>
    </source>
</evidence>
<dbReference type="InterPro" id="IPR013525">
    <property type="entry name" value="ABC2_TM"/>
</dbReference>
<gene>
    <name evidence="10" type="ORF">ACJEBI_10460</name>
</gene>
<reference evidence="10 11" key="1">
    <citation type="submission" date="2024-11" db="EMBL/GenBank/DDBJ databases">
        <authorList>
            <person name="Lucas J.A."/>
        </authorList>
    </citation>
    <scope>NUCLEOTIDE SEQUENCE [LARGE SCALE GENOMIC DNA]</scope>
    <source>
        <strain evidence="10 11">Z 5.4</strain>
    </source>
</reference>
<keyword evidence="6 8" id="KW-1133">Transmembrane helix</keyword>
<proteinExistence type="inferred from homology"/>
<keyword evidence="3" id="KW-0813">Transport</keyword>
<feature type="transmembrane region" description="Helical" evidence="8">
    <location>
        <begin position="288"/>
        <end position="307"/>
    </location>
</feature>
<feature type="transmembrane region" description="Helical" evidence="8">
    <location>
        <begin position="220"/>
        <end position="242"/>
    </location>
</feature>
<comment type="subcellular location">
    <subcellularLocation>
        <location evidence="1">Cell membrane</location>
        <topology evidence="1">Multi-pass membrane protein</topology>
    </subcellularLocation>
</comment>
<evidence type="ECO:0000313" key="11">
    <source>
        <dbReference type="Proteomes" id="UP001623041"/>
    </source>
</evidence>
<dbReference type="PANTHER" id="PTHR30294:SF48">
    <property type="entry name" value="LINEARMYCIN RESISTANCE PERMEASE PROTEIN LNRM"/>
    <property type="match status" value="1"/>
</dbReference>
<feature type="domain" description="ABC transmembrane type-2" evidence="9">
    <location>
        <begin position="138"/>
        <end position="367"/>
    </location>
</feature>
<comment type="caution">
    <text evidence="10">The sequence shown here is derived from an EMBL/GenBank/DDBJ whole genome shotgun (WGS) entry which is preliminary data.</text>
</comment>
<evidence type="ECO:0000313" key="10">
    <source>
        <dbReference type="EMBL" id="MFK9091903.1"/>
    </source>
</evidence>
<evidence type="ECO:0000256" key="1">
    <source>
        <dbReference type="ARBA" id="ARBA00004651"/>
    </source>
</evidence>
<feature type="transmembrane region" description="Helical" evidence="8">
    <location>
        <begin position="21"/>
        <end position="39"/>
    </location>
</feature>
<protein>
    <submittedName>
        <fullName evidence="10">ABC transporter permease</fullName>
    </submittedName>
</protein>
<evidence type="ECO:0000256" key="8">
    <source>
        <dbReference type="SAM" id="Phobius"/>
    </source>
</evidence>
<dbReference type="Pfam" id="PF12698">
    <property type="entry name" value="ABC2_membrane_3"/>
    <property type="match status" value="1"/>
</dbReference>
<evidence type="ECO:0000259" key="9">
    <source>
        <dbReference type="PROSITE" id="PS51012"/>
    </source>
</evidence>
<dbReference type="InterPro" id="IPR051449">
    <property type="entry name" value="ABC-2_transporter_component"/>
</dbReference>
<feature type="transmembrane region" description="Helical" evidence="8">
    <location>
        <begin position="254"/>
        <end position="276"/>
    </location>
</feature>
<organism evidence="10 11">
    <name type="scientific">Bacillus salipaludis</name>
    <dbReference type="NCBI Taxonomy" id="2547811"/>
    <lineage>
        <taxon>Bacteria</taxon>
        <taxon>Bacillati</taxon>
        <taxon>Bacillota</taxon>
        <taxon>Bacilli</taxon>
        <taxon>Bacillales</taxon>
        <taxon>Bacillaceae</taxon>
        <taxon>Bacillus</taxon>
    </lineage>
</organism>
<dbReference type="InterPro" id="IPR047817">
    <property type="entry name" value="ABC2_TM_bact-type"/>
</dbReference>
<evidence type="ECO:0000256" key="4">
    <source>
        <dbReference type="ARBA" id="ARBA00022475"/>
    </source>
</evidence>
<dbReference type="Proteomes" id="UP001623041">
    <property type="component" value="Unassembled WGS sequence"/>
</dbReference>
<name>A0ABW8REL1_9BACI</name>
<evidence type="ECO:0000256" key="2">
    <source>
        <dbReference type="ARBA" id="ARBA00007783"/>
    </source>
</evidence>
<dbReference type="PROSITE" id="PS51012">
    <property type="entry name" value="ABC_TM2"/>
    <property type="match status" value="1"/>
</dbReference>
<keyword evidence="5 8" id="KW-0812">Transmembrane</keyword>
<dbReference type="PANTHER" id="PTHR30294">
    <property type="entry name" value="MEMBRANE COMPONENT OF ABC TRANSPORTER YHHJ-RELATED"/>
    <property type="match status" value="1"/>
</dbReference>
<sequence>MSILNIAWKGIKTDFRHTKTLFFMLAFPILLMLVLGTALSNTFTTSLPVDDLHVLYKDTTQGGSFQQFMNASEKSGIHFKKAAEKIDGKREVKQSTYDGYVEVTEKGVQLYVNNENNIKANILQGMLSAYVNKYNIASEIMKAAPDKLNSAFTSREQSDFIKEASINPNKEPGSMDYYAIVITTMIVLYGAMSASSLIVSERVRRTADRLIAAPVRKSEIFIGKVLGSLVSNGLCIILVILFSKLLFNANWGNHLGLVFLVLLTEVVFAVSLGIGVSFLTKTSTAPQVIIMLFVQLASFFGGAYFKIENPEGIFKFITDLSPLTWMNSAMTKIIYANDFAAAIPAISINLIGSFLFLLVSIISLQRREGLK</sequence>
<keyword evidence="11" id="KW-1185">Reference proteome</keyword>
<feature type="transmembrane region" description="Helical" evidence="8">
    <location>
        <begin position="177"/>
        <end position="199"/>
    </location>
</feature>
<keyword evidence="4" id="KW-1003">Cell membrane</keyword>
<evidence type="ECO:0000256" key="3">
    <source>
        <dbReference type="ARBA" id="ARBA00022448"/>
    </source>
</evidence>
<dbReference type="RefSeq" id="WP_406580514.1">
    <property type="nucleotide sequence ID" value="NZ_JBJHQH010000006.1"/>
</dbReference>
<feature type="transmembrane region" description="Helical" evidence="8">
    <location>
        <begin position="339"/>
        <end position="364"/>
    </location>
</feature>
<accession>A0ABW8REL1</accession>
<evidence type="ECO:0000256" key="5">
    <source>
        <dbReference type="ARBA" id="ARBA00022692"/>
    </source>
</evidence>
<dbReference type="EMBL" id="JBJHQH010000006">
    <property type="protein sequence ID" value="MFK9091903.1"/>
    <property type="molecule type" value="Genomic_DNA"/>
</dbReference>
<evidence type="ECO:0000256" key="6">
    <source>
        <dbReference type="ARBA" id="ARBA00022989"/>
    </source>
</evidence>
<keyword evidence="7 8" id="KW-0472">Membrane</keyword>